<organism evidence="4 5">
    <name type="scientific">Marasmiellus scandens</name>
    <dbReference type="NCBI Taxonomy" id="2682957"/>
    <lineage>
        <taxon>Eukaryota</taxon>
        <taxon>Fungi</taxon>
        <taxon>Dikarya</taxon>
        <taxon>Basidiomycota</taxon>
        <taxon>Agaricomycotina</taxon>
        <taxon>Agaricomycetes</taxon>
        <taxon>Agaricomycetidae</taxon>
        <taxon>Agaricales</taxon>
        <taxon>Marasmiineae</taxon>
        <taxon>Omphalotaceae</taxon>
        <taxon>Marasmiellus</taxon>
    </lineage>
</organism>
<evidence type="ECO:0000259" key="3">
    <source>
        <dbReference type="Pfam" id="PF13439"/>
    </source>
</evidence>
<dbReference type="InterPro" id="IPR023881">
    <property type="entry name" value="Thiol_BshA"/>
</dbReference>
<dbReference type="Proteomes" id="UP001498398">
    <property type="component" value="Unassembled WGS sequence"/>
</dbReference>
<evidence type="ECO:0008006" key="6">
    <source>
        <dbReference type="Google" id="ProtNLM"/>
    </source>
</evidence>
<name>A0ABR1IV92_9AGAR</name>
<dbReference type="InterPro" id="IPR001296">
    <property type="entry name" value="Glyco_trans_1"/>
</dbReference>
<keyword evidence="1" id="KW-0328">Glycosyltransferase</keyword>
<dbReference type="InterPro" id="IPR028098">
    <property type="entry name" value="Glyco_trans_4-like_N"/>
</dbReference>
<proteinExistence type="predicted"/>
<dbReference type="NCBIfam" id="TIGR03999">
    <property type="entry name" value="thiol_BshA"/>
    <property type="match status" value="1"/>
</dbReference>
<evidence type="ECO:0000313" key="4">
    <source>
        <dbReference type="EMBL" id="KAK7438903.1"/>
    </source>
</evidence>
<dbReference type="PANTHER" id="PTHR45947:SF3">
    <property type="entry name" value="SULFOQUINOVOSYL TRANSFERASE SQD2"/>
    <property type="match status" value="1"/>
</dbReference>
<gene>
    <name evidence="4" type="ORF">VKT23_017830</name>
</gene>
<evidence type="ECO:0000259" key="2">
    <source>
        <dbReference type="Pfam" id="PF00534"/>
    </source>
</evidence>
<evidence type="ECO:0000313" key="5">
    <source>
        <dbReference type="Proteomes" id="UP001498398"/>
    </source>
</evidence>
<keyword evidence="5" id="KW-1185">Reference proteome</keyword>
<keyword evidence="1" id="KW-0808">Transferase</keyword>
<evidence type="ECO:0000256" key="1">
    <source>
        <dbReference type="ARBA" id="ARBA00022676"/>
    </source>
</evidence>
<dbReference type="InterPro" id="IPR050194">
    <property type="entry name" value="Glycosyltransferase_grp1"/>
</dbReference>
<comment type="caution">
    <text evidence="4">The sequence shown here is derived from an EMBL/GenBank/DDBJ whole genome shotgun (WGS) entry which is preliminary data.</text>
</comment>
<feature type="domain" description="Glycosyl transferase family 1" evidence="2">
    <location>
        <begin position="125"/>
        <end position="277"/>
    </location>
</feature>
<dbReference type="Pfam" id="PF00534">
    <property type="entry name" value="Glycos_transf_1"/>
    <property type="match status" value="1"/>
</dbReference>
<dbReference type="SUPFAM" id="SSF53756">
    <property type="entry name" value="UDP-Glycosyltransferase/glycogen phosphorylase"/>
    <property type="match status" value="1"/>
</dbReference>
<reference evidence="4 5" key="1">
    <citation type="submission" date="2024-01" db="EMBL/GenBank/DDBJ databases">
        <title>A draft genome for the cacao thread blight pathogen Marasmiellus scandens.</title>
        <authorList>
            <person name="Baruah I.K."/>
            <person name="Leung J."/>
            <person name="Bukari Y."/>
            <person name="Amoako-Attah I."/>
            <person name="Meinhardt L.W."/>
            <person name="Bailey B.A."/>
            <person name="Cohen S.P."/>
        </authorList>
    </citation>
    <scope>NUCLEOTIDE SEQUENCE [LARGE SCALE GENOMIC DNA]</scope>
    <source>
        <strain evidence="4 5">GH-19</strain>
    </source>
</reference>
<dbReference type="PANTHER" id="PTHR45947">
    <property type="entry name" value="SULFOQUINOVOSYL TRANSFERASE SQD2"/>
    <property type="match status" value="1"/>
</dbReference>
<feature type="domain" description="Glycosyltransferase subfamily 4-like N-terminal" evidence="3">
    <location>
        <begin position="3"/>
        <end position="103"/>
    </location>
</feature>
<sequence length="332" mass="36605">MAEVIESEQLDILHVHYAIPHSISAYLAKQMLQTRNITVPIITTLHGTDITLVGSDQSYMPITRFAIEQSDGVTAVSSFLRRIAYENFDIKADIEVIHNFVDCNIYSPQKGDDHDRRRLVYATPREKLLVHLSNFRPVKRVCDVIQVFARVASTIPARLMLIGDGPDLVATEILARELGVFDKIHFLGKRIDVANLVPLADLMILPSETEAFGLAALEAMACGVPAMVTRIGGFPELVMDGKNGLLCDLGDIDGMTRAVIVALSNPEYLSSLSSAARVTALTQFDVSRILDRYESYYERILRSKSHQLISNVGISGGNGAEIWDSNCIEESG</sequence>
<accession>A0ABR1IV92</accession>
<protein>
    <recommendedName>
        <fullName evidence="6">N-acetyl-alpha-D-glucosaminyl L-malate synthase BshA</fullName>
    </recommendedName>
</protein>
<dbReference type="EMBL" id="JBANRG010000076">
    <property type="protein sequence ID" value="KAK7438903.1"/>
    <property type="molecule type" value="Genomic_DNA"/>
</dbReference>
<dbReference type="Pfam" id="PF13439">
    <property type="entry name" value="Glyco_transf_4"/>
    <property type="match status" value="1"/>
</dbReference>
<dbReference type="Gene3D" id="3.40.50.2000">
    <property type="entry name" value="Glycogen Phosphorylase B"/>
    <property type="match status" value="2"/>
</dbReference>